<dbReference type="Gene3D" id="1.10.8.50">
    <property type="match status" value="2"/>
</dbReference>
<evidence type="ECO:0000256" key="2">
    <source>
        <dbReference type="ARBA" id="ARBA00022980"/>
    </source>
</evidence>
<dbReference type="InterPro" id="IPR010979">
    <property type="entry name" value="Ribosomal_uS13-like_H2TH"/>
</dbReference>
<dbReference type="InterPro" id="IPR001892">
    <property type="entry name" value="Ribosomal_uS13"/>
</dbReference>
<dbReference type="PANTHER" id="PTHR10871:SF28">
    <property type="entry name" value="SMALL RIBOSOMAL SUBUNIT PROTEIN US13M"/>
    <property type="match status" value="1"/>
</dbReference>
<dbReference type="PROSITE" id="PS50159">
    <property type="entry name" value="RIBOSOMAL_S13_2"/>
    <property type="match status" value="2"/>
</dbReference>
<dbReference type="AlphaFoldDB" id="A0A8S9QGC0"/>
<evidence type="ECO:0000313" key="5">
    <source>
        <dbReference type="EMBL" id="KAF3540310.1"/>
    </source>
</evidence>
<dbReference type="Gene3D" id="4.10.910.10">
    <property type="entry name" value="30s ribosomal protein s13, domain 2"/>
    <property type="match status" value="2"/>
</dbReference>
<dbReference type="Pfam" id="PF00416">
    <property type="entry name" value="Ribosomal_S13"/>
    <property type="match status" value="2"/>
</dbReference>
<gene>
    <name evidence="5" type="ORF">F2Q69_00020953</name>
</gene>
<evidence type="ECO:0000256" key="4">
    <source>
        <dbReference type="SAM" id="MobiDB-lite"/>
    </source>
</evidence>
<feature type="compositionally biased region" description="Basic residues" evidence="4">
    <location>
        <begin position="113"/>
        <end position="148"/>
    </location>
</feature>
<reference evidence="5" key="1">
    <citation type="submission" date="2019-12" db="EMBL/GenBank/DDBJ databases">
        <title>Genome sequencing and annotation of Brassica cretica.</title>
        <authorList>
            <person name="Studholme D.J."/>
            <person name="Sarris P."/>
        </authorList>
    </citation>
    <scope>NUCLEOTIDE SEQUENCE</scope>
    <source>
        <strain evidence="5">PFS-109/04</strain>
        <tissue evidence="5">Leaf</tissue>
    </source>
</reference>
<dbReference type="HAMAP" id="MF_01315">
    <property type="entry name" value="Ribosomal_uS13"/>
    <property type="match status" value="1"/>
</dbReference>
<dbReference type="Proteomes" id="UP000712600">
    <property type="component" value="Unassembled WGS sequence"/>
</dbReference>
<evidence type="ECO:0000256" key="3">
    <source>
        <dbReference type="ARBA" id="ARBA00023274"/>
    </source>
</evidence>
<evidence type="ECO:0000313" key="6">
    <source>
        <dbReference type="Proteomes" id="UP000712600"/>
    </source>
</evidence>
<dbReference type="GO" id="GO:0003723">
    <property type="term" value="F:RNA binding"/>
    <property type="evidence" value="ECO:0007669"/>
    <property type="project" value="InterPro"/>
</dbReference>
<dbReference type="GO" id="GO:0005739">
    <property type="term" value="C:mitochondrion"/>
    <property type="evidence" value="ECO:0007669"/>
    <property type="project" value="TreeGrafter"/>
</dbReference>
<dbReference type="GO" id="GO:0003735">
    <property type="term" value="F:structural constituent of ribosome"/>
    <property type="evidence" value="ECO:0007669"/>
    <property type="project" value="InterPro"/>
</dbReference>
<dbReference type="SUPFAM" id="SSF46946">
    <property type="entry name" value="S13-like H2TH domain"/>
    <property type="match status" value="2"/>
</dbReference>
<dbReference type="InterPro" id="IPR018269">
    <property type="entry name" value="Ribosomal_uS13_CS"/>
</dbReference>
<dbReference type="PROSITE" id="PS00646">
    <property type="entry name" value="RIBOSOMAL_S13_1"/>
    <property type="match status" value="2"/>
</dbReference>
<comment type="similarity">
    <text evidence="1">Belongs to the universal ribosomal protein uS13 family.</text>
</comment>
<accession>A0A8S9QGC0</accession>
<comment type="caution">
    <text evidence="5">The sequence shown here is derived from an EMBL/GenBank/DDBJ whole genome shotgun (WGS) entry which is preliminary data.</text>
</comment>
<dbReference type="GO" id="GO:0006412">
    <property type="term" value="P:translation"/>
    <property type="evidence" value="ECO:0007669"/>
    <property type="project" value="InterPro"/>
</dbReference>
<keyword evidence="3" id="KW-0687">Ribonucleoprotein</keyword>
<keyword evidence="2" id="KW-0689">Ribosomal protein</keyword>
<protein>
    <submittedName>
        <fullName evidence="5">Uncharacterized protein</fullName>
    </submittedName>
</protein>
<dbReference type="PANTHER" id="PTHR10871">
    <property type="entry name" value="30S RIBOSOMAL PROTEIN S13/40S RIBOSOMAL PROTEIN S18"/>
    <property type="match status" value="1"/>
</dbReference>
<feature type="region of interest" description="Disordered" evidence="4">
    <location>
        <begin position="261"/>
        <end position="294"/>
    </location>
</feature>
<dbReference type="GO" id="GO:0015935">
    <property type="term" value="C:small ribosomal subunit"/>
    <property type="evidence" value="ECO:0007669"/>
    <property type="project" value="TreeGrafter"/>
</dbReference>
<dbReference type="InterPro" id="IPR027437">
    <property type="entry name" value="Rbsml_uS13_C"/>
</dbReference>
<feature type="region of interest" description="Disordered" evidence="4">
    <location>
        <begin position="113"/>
        <end position="150"/>
    </location>
</feature>
<proteinExistence type="inferred from homology"/>
<name>A0A8S9QGC0_BRACR</name>
<sequence length="294" mass="33025">MLGLRRSAATLFDHSQTLLRNLSFHGLRVQGIRVGNAEVPNHKPLKTGLQEVYGIGRRKSHQVLCGLGITNKLSLLTSVKKLACTNMVMNWRRVGSEIQRLVEVDCYRGSRHRHGMPCRGQRTKTNARTKKGKRVAIAGKKKAPRKGRRELPSKHALELVLVLFMDCVCKESSVGNAEVPNHKPLKTGLQEVYGIGRRKSHQVLCGLGITNKLARDLTGKELIDLREEVGMHQHGDELRRRVGSEIQRLVEVDCYRGSRHRHGMPCRGQRTKTNARTKKGKRVAVAGKKKAPRK</sequence>
<evidence type="ECO:0000256" key="1">
    <source>
        <dbReference type="ARBA" id="ARBA00008080"/>
    </source>
</evidence>
<organism evidence="5 6">
    <name type="scientific">Brassica cretica</name>
    <name type="common">Mustard</name>
    <dbReference type="NCBI Taxonomy" id="69181"/>
    <lineage>
        <taxon>Eukaryota</taxon>
        <taxon>Viridiplantae</taxon>
        <taxon>Streptophyta</taxon>
        <taxon>Embryophyta</taxon>
        <taxon>Tracheophyta</taxon>
        <taxon>Spermatophyta</taxon>
        <taxon>Magnoliopsida</taxon>
        <taxon>eudicotyledons</taxon>
        <taxon>Gunneridae</taxon>
        <taxon>Pentapetalae</taxon>
        <taxon>rosids</taxon>
        <taxon>malvids</taxon>
        <taxon>Brassicales</taxon>
        <taxon>Brassicaceae</taxon>
        <taxon>Brassiceae</taxon>
        <taxon>Brassica</taxon>
    </lineage>
</organism>
<dbReference type="EMBL" id="QGKX02001290">
    <property type="protein sequence ID" value="KAF3540310.1"/>
    <property type="molecule type" value="Genomic_DNA"/>
</dbReference>